<dbReference type="EMBL" id="LNRQ01000006">
    <property type="protein sequence ID" value="KZM91474.1"/>
    <property type="molecule type" value="Genomic_DNA"/>
</dbReference>
<dbReference type="Pfam" id="PF02721">
    <property type="entry name" value="DUF223"/>
    <property type="match status" value="1"/>
</dbReference>
<dbReference type="PANTHER" id="PTHR47165">
    <property type="entry name" value="OS03G0429900 PROTEIN"/>
    <property type="match status" value="1"/>
</dbReference>
<sequence>MHTNMAALPYQMISNLRPQTTLAWKLKIRVTRLWQAIDSHGDTLGIHCIFVDELGGQIHAWIPAQIMNQIQNLLTEGETYNVHNFVVRQYGAMQTDRCFDNDVFIQLYHLTEISVAEGVDYIQRHVFNFTELSAIIDDTRENKFLIDVVGILQQRQPITSYRNKYNQLKHSIHFTINDMLGSANVIFYDEMAQAFDQGVRDATQHPIIVIISSAKPRFIQEDSFEFQQEWKMVKDKYELLCQKIEDASTTSAPCIDFPEMDKKNHPAIVKNSGFVPEHD</sequence>
<gene>
    <name evidence="2" type="ORF">DCAR_021161</name>
</gene>
<dbReference type="Gramene" id="KZM91474">
    <property type="protein sequence ID" value="KZM91474"/>
    <property type="gene ID" value="DCAR_021161"/>
</dbReference>
<organism evidence="2">
    <name type="scientific">Daucus carota subsp. sativus</name>
    <name type="common">Carrot</name>
    <dbReference type="NCBI Taxonomy" id="79200"/>
    <lineage>
        <taxon>Eukaryota</taxon>
        <taxon>Viridiplantae</taxon>
        <taxon>Streptophyta</taxon>
        <taxon>Embryophyta</taxon>
        <taxon>Tracheophyta</taxon>
        <taxon>Spermatophyta</taxon>
        <taxon>Magnoliopsida</taxon>
        <taxon>eudicotyledons</taxon>
        <taxon>Gunneridae</taxon>
        <taxon>Pentapetalae</taxon>
        <taxon>asterids</taxon>
        <taxon>campanulids</taxon>
        <taxon>Apiales</taxon>
        <taxon>Apiaceae</taxon>
        <taxon>Apioideae</taxon>
        <taxon>Scandiceae</taxon>
        <taxon>Daucinae</taxon>
        <taxon>Daucus</taxon>
        <taxon>Daucus sect. Daucus</taxon>
    </lineage>
</organism>
<dbReference type="InterPro" id="IPR012340">
    <property type="entry name" value="NA-bd_OB-fold"/>
</dbReference>
<dbReference type="InterPro" id="IPR003871">
    <property type="entry name" value="RFA1B/D_OB_1st"/>
</dbReference>
<dbReference type="AlphaFoldDB" id="A0A164W9I7"/>
<name>A0A164W9I7_DAUCS</name>
<reference evidence="2" key="1">
    <citation type="journal article" date="2016" name="Nat. Genet.">
        <title>A high-quality carrot genome assembly provides new insights into carotenoid accumulation and asterid genome evolution.</title>
        <authorList>
            <person name="Iorizzo M."/>
            <person name="Ellison S."/>
            <person name="Senalik D."/>
            <person name="Zeng P."/>
            <person name="Satapoomin P."/>
            <person name="Huang J."/>
            <person name="Bowman M."/>
            <person name="Iovene M."/>
            <person name="Sanseverino W."/>
            <person name="Cavagnaro P."/>
            <person name="Yildiz M."/>
            <person name="Macko-Podgorni A."/>
            <person name="Moranska E."/>
            <person name="Grzebelus E."/>
            <person name="Grzebelus D."/>
            <person name="Ashrafi H."/>
            <person name="Zheng Z."/>
            <person name="Cheng S."/>
            <person name="Spooner D."/>
            <person name="Van Deynze A."/>
            <person name="Simon P."/>
        </authorList>
    </citation>
    <scope>NUCLEOTIDE SEQUENCE [LARGE SCALE GENOMIC DNA]</scope>
    <source>
        <tissue evidence="2">Leaf</tissue>
    </source>
</reference>
<comment type="caution">
    <text evidence="2">The sequence shown here is derived from an EMBL/GenBank/DDBJ whole genome shotgun (WGS) entry which is preliminary data.</text>
</comment>
<dbReference type="Gene3D" id="2.40.50.140">
    <property type="entry name" value="Nucleic acid-binding proteins"/>
    <property type="match status" value="2"/>
</dbReference>
<feature type="domain" description="Replication protein A 70 kDa DNA-binding subunit B/D first OB fold" evidence="1">
    <location>
        <begin position="10"/>
        <end position="89"/>
    </location>
</feature>
<protein>
    <recommendedName>
        <fullName evidence="1">Replication protein A 70 kDa DNA-binding subunit B/D first OB fold domain-containing protein</fullName>
    </recommendedName>
</protein>
<accession>A0A164W9I7</accession>
<dbReference type="PANTHER" id="PTHR47165:SF4">
    <property type="entry name" value="OS03G0429900 PROTEIN"/>
    <property type="match status" value="1"/>
</dbReference>
<evidence type="ECO:0000259" key="1">
    <source>
        <dbReference type="Pfam" id="PF02721"/>
    </source>
</evidence>
<dbReference type="SUPFAM" id="SSF50249">
    <property type="entry name" value="Nucleic acid-binding proteins"/>
    <property type="match status" value="2"/>
</dbReference>
<evidence type="ECO:0000313" key="2">
    <source>
        <dbReference type="EMBL" id="KZM91474.1"/>
    </source>
</evidence>
<proteinExistence type="predicted"/>